<dbReference type="InterPro" id="IPR010031">
    <property type="entry name" value="FAD_lactone_oxidase-like"/>
</dbReference>
<dbReference type="Gene3D" id="3.30.70.2520">
    <property type="match status" value="1"/>
</dbReference>
<name>A0ABQ3XXH7_9ACTN</name>
<dbReference type="Gene3D" id="3.30.465.10">
    <property type="match status" value="1"/>
</dbReference>
<protein>
    <submittedName>
        <fullName evidence="3">Xylitol oxidase</fullName>
    </submittedName>
</protein>
<feature type="domain" description="FAD-binding PCMH-type" evidence="2">
    <location>
        <begin position="12"/>
        <end position="176"/>
    </location>
</feature>
<dbReference type="PROSITE" id="PS51387">
    <property type="entry name" value="FAD_PCMH"/>
    <property type="match status" value="1"/>
</dbReference>
<dbReference type="Gene3D" id="3.30.70.2530">
    <property type="match status" value="1"/>
</dbReference>
<gene>
    <name evidence="3" type="primary">xyoA</name>
    <name evidence="3" type="ORF">Ade02nite_10950</name>
</gene>
<dbReference type="InterPro" id="IPR006094">
    <property type="entry name" value="Oxid_FAD_bind_N"/>
</dbReference>
<reference evidence="3 4" key="1">
    <citation type="submission" date="2021-01" db="EMBL/GenBank/DDBJ databases">
        <title>Whole genome shotgun sequence of Actinoplanes deccanensis NBRC 13994.</title>
        <authorList>
            <person name="Komaki H."/>
            <person name="Tamura T."/>
        </authorList>
    </citation>
    <scope>NUCLEOTIDE SEQUENCE [LARGE SCALE GENOMIC DNA]</scope>
    <source>
        <strain evidence="3 4">NBRC 13994</strain>
    </source>
</reference>
<dbReference type="Gene3D" id="3.30.43.10">
    <property type="entry name" value="Uridine Diphospho-n-acetylenolpyruvylglucosamine Reductase, domain 2"/>
    <property type="match status" value="1"/>
</dbReference>
<dbReference type="InterPro" id="IPR016167">
    <property type="entry name" value="FAD-bd_PCMH_sub1"/>
</dbReference>
<dbReference type="InterPro" id="IPR016169">
    <property type="entry name" value="FAD-bd_PCMH_sub2"/>
</dbReference>
<dbReference type="Pfam" id="PF04030">
    <property type="entry name" value="ALO"/>
    <property type="match status" value="1"/>
</dbReference>
<dbReference type="PANTHER" id="PTHR43762">
    <property type="entry name" value="L-GULONOLACTONE OXIDASE"/>
    <property type="match status" value="1"/>
</dbReference>
<dbReference type="SUPFAM" id="SSF56176">
    <property type="entry name" value="FAD-binding/transporter-associated domain-like"/>
    <property type="match status" value="1"/>
</dbReference>
<keyword evidence="1" id="KW-0560">Oxidoreductase</keyword>
<accession>A0ABQ3XXH7</accession>
<evidence type="ECO:0000256" key="1">
    <source>
        <dbReference type="ARBA" id="ARBA00023002"/>
    </source>
</evidence>
<dbReference type="PANTHER" id="PTHR43762:SF1">
    <property type="entry name" value="D-ARABINONO-1,4-LACTONE OXIDASE"/>
    <property type="match status" value="1"/>
</dbReference>
<dbReference type="InterPro" id="IPR007173">
    <property type="entry name" value="ALO_C"/>
</dbReference>
<organism evidence="3 4">
    <name type="scientific">Paractinoplanes deccanensis</name>
    <dbReference type="NCBI Taxonomy" id="113561"/>
    <lineage>
        <taxon>Bacteria</taxon>
        <taxon>Bacillati</taxon>
        <taxon>Actinomycetota</taxon>
        <taxon>Actinomycetes</taxon>
        <taxon>Micromonosporales</taxon>
        <taxon>Micromonosporaceae</taxon>
        <taxon>Paractinoplanes</taxon>
    </lineage>
</organism>
<dbReference type="PIRSF" id="PIRSF000136">
    <property type="entry name" value="LGO_GLO"/>
    <property type="match status" value="1"/>
</dbReference>
<keyword evidence="4" id="KW-1185">Reference proteome</keyword>
<dbReference type="EMBL" id="BOMI01000015">
    <property type="protein sequence ID" value="GID72454.1"/>
    <property type="molecule type" value="Genomic_DNA"/>
</dbReference>
<comment type="caution">
    <text evidence="3">The sequence shown here is derived from an EMBL/GenBank/DDBJ whole genome shotgun (WGS) entry which is preliminary data.</text>
</comment>
<dbReference type="InterPro" id="IPR036318">
    <property type="entry name" value="FAD-bd_PCMH-like_sf"/>
</dbReference>
<dbReference type="RefSeq" id="WP_203760408.1">
    <property type="nucleotide sequence ID" value="NZ_BAAABO010000025.1"/>
</dbReference>
<dbReference type="Pfam" id="PF01565">
    <property type="entry name" value="FAD_binding_4"/>
    <property type="match status" value="1"/>
</dbReference>
<sequence length="413" mass="44563">MSERVTNWAGNIVFGARRVLRPTSVDEVAEIVAAGGPIRVLGSGHSFNRMADTDGTLVSLAGLPRVLEISPDRRSVRVDGGVRYGELAAFLYDNGLALGNMASLPHISVAGAIMTATHGSGERNKNLAAAISSVELIDGSGKPATFRRGDADFQGAVVGLGALGVVTALTLDVVPSFELRQYVYDNLTRAELGRHFDEVMGNGYSVSLFTDWTSADVNHVWLKRLDPMEGAWFGATPAPEKRHPVPGMPATNSTEQGGVPGPWYTRLPHFKPEFTPSNGSELQSEYHVARADGLAALDAVAAIREQVAPVLQVCEVRTIAADDLWLSPNYERDSVALHFTWIADTEAVLPVVSALEAALAPLDPRTHWGKVFTTDPAVIRAQYPRFADFERLARRLDPNGTFRNSWVDALLGA</sequence>
<evidence type="ECO:0000313" key="4">
    <source>
        <dbReference type="Proteomes" id="UP000609879"/>
    </source>
</evidence>
<dbReference type="InterPro" id="IPR016171">
    <property type="entry name" value="Vanillyl_alc_oxidase_C-sub2"/>
</dbReference>
<evidence type="ECO:0000313" key="3">
    <source>
        <dbReference type="EMBL" id="GID72454.1"/>
    </source>
</evidence>
<proteinExistence type="predicted"/>
<evidence type="ECO:0000259" key="2">
    <source>
        <dbReference type="PROSITE" id="PS51387"/>
    </source>
</evidence>
<dbReference type="Proteomes" id="UP000609879">
    <property type="component" value="Unassembled WGS sequence"/>
</dbReference>
<dbReference type="Gene3D" id="1.10.45.10">
    <property type="entry name" value="Vanillyl-alcohol Oxidase, Chain A, domain 4"/>
    <property type="match status" value="1"/>
</dbReference>
<dbReference type="InterPro" id="IPR016166">
    <property type="entry name" value="FAD-bd_PCMH"/>
</dbReference>